<organism evidence="10 11">
    <name type="scientific">Lobosporangium transversale</name>
    <dbReference type="NCBI Taxonomy" id="64571"/>
    <lineage>
        <taxon>Eukaryota</taxon>
        <taxon>Fungi</taxon>
        <taxon>Fungi incertae sedis</taxon>
        <taxon>Mucoromycota</taxon>
        <taxon>Mortierellomycotina</taxon>
        <taxon>Mortierellomycetes</taxon>
        <taxon>Mortierellales</taxon>
        <taxon>Mortierellaceae</taxon>
        <taxon>Lobosporangium</taxon>
    </lineage>
</organism>
<keyword evidence="8" id="KW-0812">Transmembrane</keyword>
<keyword evidence="4" id="KW-0378">Hydrolase</keyword>
<proteinExistence type="predicted"/>
<comment type="caution">
    <text evidence="10">The sequence shown here is derived from an EMBL/GenBank/DDBJ whole genome shotgun (WGS) entry which is preliminary data.</text>
</comment>
<evidence type="ECO:0000256" key="4">
    <source>
        <dbReference type="ARBA" id="ARBA00022801"/>
    </source>
</evidence>
<keyword evidence="8" id="KW-0472">Membrane</keyword>
<dbReference type="AlphaFoldDB" id="A0A1Y2H004"/>
<feature type="transmembrane region" description="Helical" evidence="8">
    <location>
        <begin position="60"/>
        <end position="79"/>
    </location>
</feature>
<dbReference type="InterPro" id="IPR051156">
    <property type="entry name" value="Mito/Outer_Membr_Metalloprot"/>
</dbReference>
<dbReference type="PANTHER" id="PTHR22726:SF18">
    <property type="entry name" value="PEPTIDASE M48 DOMAIN-CONTAINING PROTEIN"/>
    <property type="match status" value="1"/>
</dbReference>
<reference evidence="10 11" key="1">
    <citation type="submission" date="2016-07" db="EMBL/GenBank/DDBJ databases">
        <title>Pervasive Adenine N6-methylation of Active Genes in Fungi.</title>
        <authorList>
            <consortium name="DOE Joint Genome Institute"/>
            <person name="Mondo S.J."/>
            <person name="Dannebaum R.O."/>
            <person name="Kuo R.C."/>
            <person name="Labutti K."/>
            <person name="Haridas S."/>
            <person name="Kuo A."/>
            <person name="Salamov A."/>
            <person name="Ahrendt S.R."/>
            <person name="Lipzen A."/>
            <person name="Sullivan W."/>
            <person name="Andreopoulos W.B."/>
            <person name="Clum A."/>
            <person name="Lindquist E."/>
            <person name="Daum C."/>
            <person name="Ramamoorthy G.K."/>
            <person name="Gryganskyi A."/>
            <person name="Culley D."/>
            <person name="Magnuson J.K."/>
            <person name="James T.Y."/>
            <person name="O'Malley M.A."/>
            <person name="Stajich J.E."/>
            <person name="Spatafora J.W."/>
            <person name="Visel A."/>
            <person name="Grigoriev I.V."/>
        </authorList>
    </citation>
    <scope>NUCLEOTIDE SEQUENCE [LARGE SCALE GENOMIC DNA]</scope>
    <source>
        <strain evidence="10 11">NRRL 3116</strain>
    </source>
</reference>
<keyword evidence="8" id="KW-1133">Transmembrane helix</keyword>
<dbReference type="InParanoid" id="A0A1Y2H004"/>
<name>A0A1Y2H004_9FUNG</name>
<dbReference type="Pfam" id="PF01435">
    <property type="entry name" value="Peptidase_M48"/>
    <property type="match status" value="1"/>
</dbReference>
<feature type="domain" description="Peptidase M48" evidence="9">
    <location>
        <begin position="275"/>
        <end position="556"/>
    </location>
</feature>
<gene>
    <name evidence="10" type="ORF">BCR41DRAFT_367437</name>
</gene>
<evidence type="ECO:0000259" key="9">
    <source>
        <dbReference type="Pfam" id="PF01435"/>
    </source>
</evidence>
<evidence type="ECO:0000313" key="11">
    <source>
        <dbReference type="Proteomes" id="UP000193648"/>
    </source>
</evidence>
<dbReference type="OrthoDB" id="7464992at2759"/>
<dbReference type="GO" id="GO:0005743">
    <property type="term" value="C:mitochondrial inner membrane"/>
    <property type="evidence" value="ECO:0007669"/>
    <property type="project" value="TreeGrafter"/>
</dbReference>
<dbReference type="PANTHER" id="PTHR22726">
    <property type="entry name" value="METALLOENDOPEPTIDASE OMA1"/>
    <property type="match status" value="1"/>
</dbReference>
<dbReference type="Proteomes" id="UP000193648">
    <property type="component" value="Unassembled WGS sequence"/>
</dbReference>
<evidence type="ECO:0000256" key="6">
    <source>
        <dbReference type="ARBA" id="ARBA00023049"/>
    </source>
</evidence>
<dbReference type="GO" id="GO:0046872">
    <property type="term" value="F:metal ion binding"/>
    <property type="evidence" value="ECO:0007669"/>
    <property type="project" value="UniProtKB-KW"/>
</dbReference>
<keyword evidence="2" id="KW-0645">Protease</keyword>
<evidence type="ECO:0000256" key="7">
    <source>
        <dbReference type="SAM" id="MobiDB-lite"/>
    </source>
</evidence>
<evidence type="ECO:0000256" key="3">
    <source>
        <dbReference type="ARBA" id="ARBA00022723"/>
    </source>
</evidence>
<dbReference type="GO" id="GO:0006515">
    <property type="term" value="P:protein quality control for misfolded or incompletely synthesized proteins"/>
    <property type="evidence" value="ECO:0007669"/>
    <property type="project" value="TreeGrafter"/>
</dbReference>
<feature type="region of interest" description="Disordered" evidence="7">
    <location>
        <begin position="129"/>
        <end position="152"/>
    </location>
</feature>
<evidence type="ECO:0000313" key="10">
    <source>
        <dbReference type="EMBL" id="ORZ27887.1"/>
    </source>
</evidence>
<dbReference type="RefSeq" id="XP_021885590.1">
    <property type="nucleotide sequence ID" value="XM_022026304.1"/>
</dbReference>
<protein>
    <recommendedName>
        <fullName evidence="9">Peptidase M48 domain-containing protein</fullName>
    </recommendedName>
</protein>
<keyword evidence="11" id="KW-1185">Reference proteome</keyword>
<accession>A0A1Y2H004</accession>
<dbReference type="GO" id="GO:0004222">
    <property type="term" value="F:metalloendopeptidase activity"/>
    <property type="evidence" value="ECO:0007669"/>
    <property type="project" value="InterPro"/>
</dbReference>
<keyword evidence="3" id="KW-0479">Metal-binding</keyword>
<keyword evidence="5" id="KW-0862">Zinc</keyword>
<dbReference type="GO" id="GO:0034982">
    <property type="term" value="P:mitochondrial protein processing"/>
    <property type="evidence" value="ECO:0007669"/>
    <property type="project" value="TreeGrafter"/>
</dbReference>
<feature type="transmembrane region" description="Helical" evidence="8">
    <location>
        <begin position="91"/>
        <end position="109"/>
    </location>
</feature>
<dbReference type="InterPro" id="IPR001915">
    <property type="entry name" value="Peptidase_M48"/>
</dbReference>
<evidence type="ECO:0000256" key="2">
    <source>
        <dbReference type="ARBA" id="ARBA00022670"/>
    </source>
</evidence>
<feature type="region of interest" description="Disordered" evidence="7">
    <location>
        <begin position="245"/>
        <end position="271"/>
    </location>
</feature>
<evidence type="ECO:0000256" key="5">
    <source>
        <dbReference type="ARBA" id="ARBA00022833"/>
    </source>
</evidence>
<sequence>MLVSASPSRLVVVEPILAPASVHSRYFHRCLSRSFHSSVRSNFSAQSVPEALTLFKTAEGANALIALSMASSTLYFLPYKKWFQKSTWSRRLFVSFPIFLIILLLVVVVERAPNTGRWRFFLTYSQGSQEGGKEQKNENNEEKYKEKWDEDGKKSEEKLQEEAFNAAFGDQLIKDPNDERVKLVEHIFKNLVEGAIHEDGVTLKSFLCDLREIEAPKGYERAGSAKVECCEYNGENNTKTIIITSDGSSPDLADPKSDTITEPEGRHQKKPRDAIRINVSKDGEPNAVTLPNRRIIVYDGLLKMVNYNEDLVAAVIAHELAHVIQDHIQESKGQQTLSHILSMGVFGVIWAKLKCLGPFATNLVGNLLPTAFNSALIANHWRQGIEREADMVALRIMACAGYDPIHLARFFDILARLEEYKLLQYSEQEGLFYPSRDWRVATRHMAFPVSINADAMSDGRIALPTDGLWQPDCFPIIGFGDLHERLWDHSSFSPSAWDSIAAAVIQEGVEHKDFSLFLSTSSLSMEEQNKVLKEHAESRWWESTHPGPRNRQQYLTKAMYDVREKFRKSEKLRVAPIMRFFSKEWDQRQKHIIAAMSIDCKREENRD</sequence>
<evidence type="ECO:0000256" key="8">
    <source>
        <dbReference type="SAM" id="Phobius"/>
    </source>
</evidence>
<dbReference type="Gene3D" id="3.30.2010.10">
    <property type="entry name" value="Metalloproteases ('zincins'), catalytic domain"/>
    <property type="match status" value="1"/>
</dbReference>
<comment type="cofactor">
    <cofactor evidence="1">
        <name>Zn(2+)</name>
        <dbReference type="ChEBI" id="CHEBI:29105"/>
    </cofactor>
</comment>
<dbReference type="STRING" id="64571.A0A1Y2H004"/>
<feature type="compositionally biased region" description="Basic and acidic residues" evidence="7">
    <location>
        <begin position="253"/>
        <end position="271"/>
    </location>
</feature>
<keyword evidence="6" id="KW-0482">Metalloprotease</keyword>
<evidence type="ECO:0000256" key="1">
    <source>
        <dbReference type="ARBA" id="ARBA00001947"/>
    </source>
</evidence>
<dbReference type="GeneID" id="33568147"/>
<feature type="compositionally biased region" description="Basic and acidic residues" evidence="7">
    <location>
        <begin position="131"/>
        <end position="152"/>
    </location>
</feature>
<dbReference type="EMBL" id="MCFF01000003">
    <property type="protein sequence ID" value="ORZ27887.1"/>
    <property type="molecule type" value="Genomic_DNA"/>
</dbReference>